<evidence type="ECO:0000256" key="4">
    <source>
        <dbReference type="ARBA" id="ARBA00022490"/>
    </source>
</evidence>
<dbReference type="InterPro" id="IPR010998">
    <property type="entry name" value="Integrase_recombinase_N"/>
</dbReference>
<keyword evidence="4" id="KW-0963">Cytoplasm</keyword>
<evidence type="ECO:0000259" key="15">
    <source>
        <dbReference type="PROSITE" id="PS51898"/>
    </source>
</evidence>
<dbReference type="GO" id="GO:0003677">
    <property type="term" value="F:DNA binding"/>
    <property type="evidence" value="ECO:0007669"/>
    <property type="project" value="UniProtKB-UniRule"/>
</dbReference>
<dbReference type="InterPro" id="IPR013762">
    <property type="entry name" value="Integrase-like_cat_sf"/>
</dbReference>
<evidence type="ECO:0000256" key="2">
    <source>
        <dbReference type="ARBA" id="ARBA00008857"/>
    </source>
</evidence>
<name>A0A8S5QI30_9CAUD</name>
<evidence type="ECO:0000256" key="14">
    <source>
        <dbReference type="PROSITE-ProRule" id="PRU01248"/>
    </source>
</evidence>
<dbReference type="PROSITE" id="PS51900">
    <property type="entry name" value="CB"/>
    <property type="match status" value="1"/>
</dbReference>
<protein>
    <recommendedName>
        <fullName evidence="3">Integrase</fullName>
    </recommendedName>
</protein>
<evidence type="ECO:0000259" key="16">
    <source>
        <dbReference type="PROSITE" id="PS51900"/>
    </source>
</evidence>
<evidence type="ECO:0000256" key="13">
    <source>
        <dbReference type="ARBA" id="ARBA00023306"/>
    </source>
</evidence>
<dbReference type="GO" id="GO:0016740">
    <property type="term" value="F:transferase activity"/>
    <property type="evidence" value="ECO:0007669"/>
    <property type="project" value="UniProtKB-KW"/>
</dbReference>
<comment type="subcellular location">
    <subcellularLocation>
        <location evidence="1">Cytoplasm</location>
    </subcellularLocation>
</comment>
<evidence type="ECO:0000256" key="9">
    <source>
        <dbReference type="ARBA" id="ARBA00022908"/>
    </source>
</evidence>
<dbReference type="GO" id="GO:0006310">
    <property type="term" value="P:DNA recombination"/>
    <property type="evidence" value="ECO:0007669"/>
    <property type="project" value="UniProtKB-KW"/>
</dbReference>
<evidence type="ECO:0000256" key="7">
    <source>
        <dbReference type="ARBA" id="ARBA00022801"/>
    </source>
</evidence>
<evidence type="ECO:0000256" key="1">
    <source>
        <dbReference type="ARBA" id="ARBA00004496"/>
    </source>
</evidence>
<keyword evidence="9" id="KW-0229">DNA integration</keyword>
<comment type="similarity">
    <text evidence="2">Belongs to the 'phage' integrase family.</text>
</comment>
<dbReference type="EMBL" id="BK015661">
    <property type="protein sequence ID" value="DAE18720.1"/>
    <property type="molecule type" value="Genomic_DNA"/>
</dbReference>
<dbReference type="PROSITE" id="PS51898">
    <property type="entry name" value="TYR_RECOMBINASE"/>
    <property type="match status" value="1"/>
</dbReference>
<dbReference type="GO" id="GO:0044826">
    <property type="term" value="P:viral genome integration into host DNA"/>
    <property type="evidence" value="ECO:0007669"/>
    <property type="project" value="UniProtKB-KW"/>
</dbReference>
<dbReference type="InterPro" id="IPR004107">
    <property type="entry name" value="Integrase_SAM-like_N"/>
</dbReference>
<keyword evidence="11" id="KW-0233">DNA recombination</keyword>
<dbReference type="Gene3D" id="1.10.443.10">
    <property type="entry name" value="Intergrase catalytic core"/>
    <property type="match status" value="1"/>
</dbReference>
<keyword evidence="10 14" id="KW-0238">DNA-binding</keyword>
<accession>A0A8S5QI30</accession>
<dbReference type="NCBIfam" id="NF040815">
    <property type="entry name" value="recomb_XerA_Arch"/>
    <property type="match status" value="1"/>
</dbReference>
<keyword evidence="5" id="KW-0132">Cell division</keyword>
<evidence type="ECO:0000256" key="3">
    <source>
        <dbReference type="ARBA" id="ARBA00016082"/>
    </source>
</evidence>
<dbReference type="InterPro" id="IPR050090">
    <property type="entry name" value="Tyrosine_recombinase_XerCD"/>
</dbReference>
<evidence type="ECO:0000256" key="10">
    <source>
        <dbReference type="ARBA" id="ARBA00023125"/>
    </source>
</evidence>
<dbReference type="GO" id="GO:0075713">
    <property type="term" value="P:establishment of integrated proviral latency"/>
    <property type="evidence" value="ECO:0007669"/>
    <property type="project" value="UniProtKB-KW"/>
</dbReference>
<feature type="domain" description="Core-binding (CB)" evidence="16">
    <location>
        <begin position="53"/>
        <end position="135"/>
    </location>
</feature>
<dbReference type="PANTHER" id="PTHR30349:SF77">
    <property type="entry name" value="TYROSINE RECOMBINASE XERC"/>
    <property type="match status" value="1"/>
</dbReference>
<evidence type="ECO:0000256" key="6">
    <source>
        <dbReference type="ARBA" id="ARBA00022679"/>
    </source>
</evidence>
<keyword evidence="12" id="KW-1179">Viral genome integration</keyword>
<dbReference type="PANTHER" id="PTHR30349">
    <property type="entry name" value="PHAGE INTEGRASE-RELATED"/>
    <property type="match status" value="1"/>
</dbReference>
<evidence type="ECO:0000256" key="11">
    <source>
        <dbReference type="ARBA" id="ARBA00023172"/>
    </source>
</evidence>
<evidence type="ECO:0000256" key="5">
    <source>
        <dbReference type="ARBA" id="ARBA00022618"/>
    </source>
</evidence>
<evidence type="ECO:0000256" key="12">
    <source>
        <dbReference type="ARBA" id="ARBA00023195"/>
    </source>
</evidence>
<dbReference type="InterPro" id="IPR002104">
    <property type="entry name" value="Integrase_catalytic"/>
</dbReference>
<keyword evidence="12" id="KW-1160">Virus entry into host cell</keyword>
<evidence type="ECO:0000313" key="17">
    <source>
        <dbReference type="EMBL" id="DAE18720.1"/>
    </source>
</evidence>
<keyword evidence="13" id="KW-0131">Cell cycle</keyword>
<feature type="domain" description="Tyr recombinase" evidence="15">
    <location>
        <begin position="156"/>
        <end position="327"/>
    </location>
</feature>
<dbReference type="InterPro" id="IPR044068">
    <property type="entry name" value="CB"/>
</dbReference>
<keyword evidence="8" id="KW-0159">Chromosome partition</keyword>
<keyword evidence="6" id="KW-0808">Transferase</keyword>
<dbReference type="Gene3D" id="1.10.150.130">
    <property type="match status" value="1"/>
</dbReference>
<dbReference type="Pfam" id="PF13495">
    <property type="entry name" value="Phage_int_SAM_4"/>
    <property type="match status" value="1"/>
</dbReference>
<keyword evidence="7" id="KW-0378">Hydrolase</keyword>
<reference evidence="17" key="1">
    <citation type="journal article" date="2021" name="Proc. Natl. Acad. Sci. U.S.A.">
        <title>A Catalog of Tens of Thousands of Viruses from Human Metagenomes Reveals Hidden Associations with Chronic Diseases.</title>
        <authorList>
            <person name="Tisza M.J."/>
            <person name="Buck C.B."/>
        </authorList>
    </citation>
    <scope>NUCLEOTIDE SEQUENCE</scope>
    <source>
        <strain evidence="17">CtXmm2</strain>
    </source>
</reference>
<proteinExistence type="inferred from homology"/>
<organism evidence="17">
    <name type="scientific">Siphoviridae sp. ctXmm2</name>
    <dbReference type="NCBI Taxonomy" id="2825546"/>
    <lineage>
        <taxon>Viruses</taxon>
        <taxon>Duplodnaviria</taxon>
        <taxon>Heunggongvirae</taxon>
        <taxon>Uroviricota</taxon>
        <taxon>Caudoviricetes</taxon>
    </lineage>
</organism>
<dbReference type="GO" id="GO:0015074">
    <property type="term" value="P:DNA integration"/>
    <property type="evidence" value="ECO:0007669"/>
    <property type="project" value="UniProtKB-KW"/>
</dbReference>
<sequence length="331" mass="38914">MNKKEELVNTLLVRLSIRFTPQQLTEVQQSMYLILNDYEIADRKTEVAVYNQDKDHRMYNMFFVAKKVSGLSMETLNYYGYVLQRFFYEIQKDIKNIDTNDIRYYLAERAMRDGISKVTQDNELRVIKSFFNWQQEEGYLQHSPARKISKIKQDYRIKKPFSEIELEKLRRETTNKRDLAIVDVLYSTGCRVSEIVKANREDINGDEFIVYGKGGKERIVYLNPKAILTLSEYLHTREDDNEALFVHLRRPHSRLKKEGIESMICELGKRAGVKKAHPHRFRRTVATNALNRGMPMEEVQQLLGHNDIQTTSIYAKSTQANVKADHKKYVV</sequence>
<dbReference type="InterPro" id="IPR011010">
    <property type="entry name" value="DNA_brk_join_enz"/>
</dbReference>
<dbReference type="GO" id="GO:0016787">
    <property type="term" value="F:hydrolase activity"/>
    <property type="evidence" value="ECO:0007669"/>
    <property type="project" value="UniProtKB-KW"/>
</dbReference>
<dbReference type="GO" id="GO:0051301">
    <property type="term" value="P:cell division"/>
    <property type="evidence" value="ECO:0007669"/>
    <property type="project" value="UniProtKB-KW"/>
</dbReference>
<dbReference type="Pfam" id="PF00589">
    <property type="entry name" value="Phage_integrase"/>
    <property type="match status" value="1"/>
</dbReference>
<dbReference type="GO" id="GO:0007059">
    <property type="term" value="P:chromosome segregation"/>
    <property type="evidence" value="ECO:0007669"/>
    <property type="project" value="UniProtKB-KW"/>
</dbReference>
<dbReference type="SUPFAM" id="SSF56349">
    <property type="entry name" value="DNA breaking-rejoining enzymes"/>
    <property type="match status" value="1"/>
</dbReference>
<evidence type="ECO:0000256" key="8">
    <source>
        <dbReference type="ARBA" id="ARBA00022829"/>
    </source>
</evidence>